<evidence type="ECO:0000313" key="4">
    <source>
        <dbReference type="Proteomes" id="UP001198565"/>
    </source>
</evidence>
<evidence type="ECO:0008006" key="5">
    <source>
        <dbReference type="Google" id="ProtNLM"/>
    </source>
</evidence>
<feature type="transmembrane region" description="Helical" evidence="2">
    <location>
        <begin position="61"/>
        <end position="82"/>
    </location>
</feature>
<feature type="region of interest" description="Disordered" evidence="1">
    <location>
        <begin position="1"/>
        <end position="58"/>
    </location>
</feature>
<dbReference type="EMBL" id="JAINVZ010000009">
    <property type="protein sequence ID" value="MBY8886132.1"/>
    <property type="molecule type" value="Genomic_DNA"/>
</dbReference>
<evidence type="ECO:0000256" key="1">
    <source>
        <dbReference type="SAM" id="MobiDB-lite"/>
    </source>
</evidence>
<reference evidence="3 4" key="1">
    <citation type="submission" date="2021-08" db="EMBL/GenBank/DDBJ databases">
        <title>Streptomyces sp. PTM05 isolated from lichen.</title>
        <authorList>
            <person name="Somphong A."/>
            <person name="Phongsopitanun W."/>
            <person name="Tanasupawat S."/>
        </authorList>
    </citation>
    <scope>NUCLEOTIDE SEQUENCE [LARGE SCALE GENOMIC DNA]</scope>
    <source>
        <strain evidence="3 4">Ptm05</strain>
    </source>
</reference>
<feature type="compositionally biased region" description="Gly residues" evidence="1">
    <location>
        <begin position="9"/>
        <end position="22"/>
    </location>
</feature>
<gene>
    <name evidence="3" type="ORF">K7472_14865</name>
</gene>
<keyword evidence="4" id="KW-1185">Reference proteome</keyword>
<feature type="non-terminal residue" evidence="3">
    <location>
        <position position="1"/>
    </location>
</feature>
<name>A0ABS7QSF9_9ACTN</name>
<feature type="region of interest" description="Disordered" evidence="1">
    <location>
        <begin position="86"/>
        <end position="105"/>
    </location>
</feature>
<protein>
    <recommendedName>
        <fullName evidence="5">Septum formation-related domain-containing protein</fullName>
    </recommendedName>
</protein>
<feature type="compositionally biased region" description="Gly residues" evidence="1">
    <location>
        <begin position="30"/>
        <end position="44"/>
    </location>
</feature>
<comment type="caution">
    <text evidence="3">The sequence shown here is derived from an EMBL/GenBank/DDBJ whole genome shotgun (WGS) entry which is preliminary data.</text>
</comment>
<feature type="compositionally biased region" description="Polar residues" evidence="1">
    <location>
        <begin position="88"/>
        <end position="104"/>
    </location>
</feature>
<keyword evidence="2" id="KW-0472">Membrane</keyword>
<sequence>WGRRPPRRGGPGAPPQGGYGPGGYPPAGPGGPGGYGPGGYGYGGYPPPPPPPPGGGKGPKIAGTVVGAVVVLAIVGGALAWLGSGSGDNQASAGDSPAPATSPSGKDVPYVKLAAGDCFDSPGLDSKVTVITRRSCDTPHYAQVVSDEKLTGVISSQEDLETKAFAACEADLDRRMESISGGGDYYPYIFYPALVTYQMGYEDTVACSLTKSHGKDGKKLTAPLP</sequence>
<evidence type="ECO:0000256" key="2">
    <source>
        <dbReference type="SAM" id="Phobius"/>
    </source>
</evidence>
<accession>A0ABS7QSF9</accession>
<dbReference type="RefSeq" id="WP_222978062.1">
    <property type="nucleotide sequence ID" value="NZ_JAINVZ010000009.1"/>
</dbReference>
<keyword evidence="2" id="KW-1133">Transmembrane helix</keyword>
<organism evidence="3 4">
    <name type="scientific">Streptantibioticus parmotrematis</name>
    <dbReference type="NCBI Taxonomy" id="2873249"/>
    <lineage>
        <taxon>Bacteria</taxon>
        <taxon>Bacillati</taxon>
        <taxon>Actinomycetota</taxon>
        <taxon>Actinomycetes</taxon>
        <taxon>Kitasatosporales</taxon>
        <taxon>Streptomycetaceae</taxon>
        <taxon>Streptantibioticus</taxon>
    </lineage>
</organism>
<keyword evidence="2" id="KW-0812">Transmembrane</keyword>
<evidence type="ECO:0000313" key="3">
    <source>
        <dbReference type="EMBL" id="MBY8886132.1"/>
    </source>
</evidence>
<feature type="compositionally biased region" description="Pro residues" evidence="1">
    <location>
        <begin position="45"/>
        <end position="54"/>
    </location>
</feature>
<dbReference type="Proteomes" id="UP001198565">
    <property type="component" value="Unassembled WGS sequence"/>
</dbReference>
<proteinExistence type="predicted"/>